<protein>
    <submittedName>
        <fullName evidence="1">Uncharacterized protein</fullName>
    </submittedName>
</protein>
<reference evidence="1" key="1">
    <citation type="submission" date="2023-04" db="EMBL/GenBank/DDBJ databases">
        <title>A chromosome-level genome assembly of the parasitoid wasp Eretmocerus hayati.</title>
        <authorList>
            <person name="Zhong Y."/>
            <person name="Liu S."/>
            <person name="Liu Y."/>
        </authorList>
    </citation>
    <scope>NUCLEOTIDE SEQUENCE</scope>
    <source>
        <strain evidence="1">ZJU_SS_LIU_2023</strain>
    </source>
</reference>
<evidence type="ECO:0000313" key="2">
    <source>
        <dbReference type="Proteomes" id="UP001239111"/>
    </source>
</evidence>
<proteinExistence type="predicted"/>
<sequence length="516" mass="57215">MKVFQLCIVTIVLGWVASENLQGNTTLQISHSNSRVRRLAGGLHTSISAHPYIASILNGRKHVCGGTLISKNLVLTAAHCVFYRWYKKLSVIIGSAHANSGGNSYKVSKVSYHKNFIYSRMTNDAALLKIGGSIASTKNVGLVTLINKFEKSKENIDAESLGWDRDGNLKKIDLKTISLDECARRMRETIETLQGHICTTTIDEGPSTGDSGGPLLIGRRQAGILSTMVDRTENNIVGEHTNSYTNIADIKDWIDEETFRLNRPNQPSVIYHPLNKLDLESNRKLQEKPINWNKAAFVVKILAPTSDQLLCTGTIVGPAHVLTSAECAKTSKLGYQVISNSNSLTKMDEERTVIESHPHESYRINSHGIPENNVGLLIVSPSFLGNQEVRLSAKKLYAREETTVYGWSPYKKDTIHSIQGEITDDGECNEIYSKIFDVGGLPKGQLCMSTRHGNCLVDKGGPLIVEDHQIGIASWHHPECADFRYPTIYTKITPLQLSWIKNMISETFTLAKNEVL</sequence>
<comment type="caution">
    <text evidence="1">The sequence shown here is derived from an EMBL/GenBank/DDBJ whole genome shotgun (WGS) entry which is preliminary data.</text>
</comment>
<evidence type="ECO:0000313" key="1">
    <source>
        <dbReference type="EMBL" id="KAJ8673864.1"/>
    </source>
</evidence>
<gene>
    <name evidence="1" type="ORF">QAD02_005126</name>
</gene>
<organism evidence="1 2">
    <name type="scientific">Eretmocerus hayati</name>
    <dbReference type="NCBI Taxonomy" id="131215"/>
    <lineage>
        <taxon>Eukaryota</taxon>
        <taxon>Metazoa</taxon>
        <taxon>Ecdysozoa</taxon>
        <taxon>Arthropoda</taxon>
        <taxon>Hexapoda</taxon>
        <taxon>Insecta</taxon>
        <taxon>Pterygota</taxon>
        <taxon>Neoptera</taxon>
        <taxon>Endopterygota</taxon>
        <taxon>Hymenoptera</taxon>
        <taxon>Apocrita</taxon>
        <taxon>Proctotrupomorpha</taxon>
        <taxon>Chalcidoidea</taxon>
        <taxon>Aphelinidae</taxon>
        <taxon>Aphelininae</taxon>
        <taxon>Eretmocerus</taxon>
    </lineage>
</organism>
<keyword evidence="2" id="KW-1185">Reference proteome</keyword>
<accession>A0ACC2NU78</accession>
<dbReference type="EMBL" id="CM056743">
    <property type="protein sequence ID" value="KAJ8673864.1"/>
    <property type="molecule type" value="Genomic_DNA"/>
</dbReference>
<dbReference type="Proteomes" id="UP001239111">
    <property type="component" value="Chromosome 3"/>
</dbReference>
<name>A0ACC2NU78_9HYME</name>